<sequence length="109" mass="12421">MTHPHEVFVQTTEVEVSVLPEGDINRLVFTITVAYRGDDQWAVIRHGECLGSDGNWDYELRPSEREDEWLATHRFDFQTALKLATDAAPGIRCNGETAVDAWRRTHPTP</sequence>
<protein>
    <submittedName>
        <fullName evidence="1">Uncharacterized protein</fullName>
    </submittedName>
</protein>
<gene>
    <name evidence="1" type="ORF">SMD44_00975</name>
</gene>
<dbReference type="EMBL" id="CP021748">
    <property type="protein sequence ID" value="ARX81577.1"/>
    <property type="molecule type" value="Genomic_DNA"/>
</dbReference>
<dbReference type="KEGG" id="salf:SMD44_00975"/>
<name>A0A1Z1W597_9ACTN</name>
<dbReference type="RefSeq" id="WP_087882970.1">
    <property type="nucleotide sequence ID" value="NZ_CP021748.1"/>
</dbReference>
<evidence type="ECO:0000313" key="2">
    <source>
        <dbReference type="Proteomes" id="UP000195880"/>
    </source>
</evidence>
<dbReference type="AlphaFoldDB" id="A0A1Z1W597"/>
<dbReference type="OrthoDB" id="4566460at2"/>
<proteinExistence type="predicted"/>
<keyword evidence="2" id="KW-1185">Reference proteome</keyword>
<dbReference type="Proteomes" id="UP000195880">
    <property type="component" value="Chromosome"/>
</dbReference>
<evidence type="ECO:0000313" key="1">
    <source>
        <dbReference type="EMBL" id="ARX81577.1"/>
    </source>
</evidence>
<reference evidence="1 2" key="1">
    <citation type="submission" date="2017-05" db="EMBL/GenBank/DDBJ databases">
        <title>Streptomyces alboflavus Genome sequencing and assembly.</title>
        <authorList>
            <person name="Wang Y."/>
            <person name="Du B."/>
            <person name="Ding Y."/>
            <person name="Liu H."/>
            <person name="Hou Q."/>
            <person name="Liu K."/>
            <person name="Wang C."/>
            <person name="Yao L."/>
        </authorList>
    </citation>
    <scope>NUCLEOTIDE SEQUENCE [LARGE SCALE GENOMIC DNA]</scope>
    <source>
        <strain evidence="1 2">MDJK44</strain>
    </source>
</reference>
<accession>A0A1Z1W597</accession>
<organism evidence="1 2">
    <name type="scientific">Streptomyces alboflavus</name>
    <dbReference type="NCBI Taxonomy" id="67267"/>
    <lineage>
        <taxon>Bacteria</taxon>
        <taxon>Bacillati</taxon>
        <taxon>Actinomycetota</taxon>
        <taxon>Actinomycetes</taxon>
        <taxon>Kitasatosporales</taxon>
        <taxon>Streptomycetaceae</taxon>
        <taxon>Streptomyces</taxon>
    </lineage>
</organism>